<evidence type="ECO:0000256" key="1">
    <source>
        <dbReference type="ARBA" id="ARBA00003143"/>
    </source>
</evidence>
<name>A0A7N0R8T4_KALFE</name>
<dbReference type="InterPro" id="IPR035940">
    <property type="entry name" value="CAP_sf"/>
</dbReference>
<comment type="similarity">
    <text evidence="2">Belongs to the CRISP family.</text>
</comment>
<keyword evidence="6" id="KW-0568">Pathogenesis-related protein</keyword>
<dbReference type="InterPro" id="IPR018244">
    <property type="entry name" value="Allrgn_V5/Tpx1_CS"/>
</dbReference>
<evidence type="ECO:0000256" key="7">
    <source>
        <dbReference type="SAM" id="SignalP"/>
    </source>
</evidence>
<dbReference type="Proteomes" id="UP000594263">
    <property type="component" value="Unplaced"/>
</dbReference>
<accession>A0A7N0R8T4</accession>
<dbReference type="Gramene" id="Kaladp0001s0254.1.v1.1">
    <property type="protein sequence ID" value="Kaladp0001s0254.1.v1.1.CDS.1"/>
    <property type="gene ID" value="Kaladp0001s0254.v1.1"/>
</dbReference>
<dbReference type="InterPro" id="IPR002413">
    <property type="entry name" value="V5_allergen-like"/>
</dbReference>
<keyword evidence="5" id="KW-1015">Disulfide bond</keyword>
<organism evidence="9 10">
    <name type="scientific">Kalanchoe fedtschenkoi</name>
    <name type="common">Lavender scallops</name>
    <name type="synonym">South American air plant</name>
    <dbReference type="NCBI Taxonomy" id="63787"/>
    <lineage>
        <taxon>Eukaryota</taxon>
        <taxon>Viridiplantae</taxon>
        <taxon>Streptophyta</taxon>
        <taxon>Embryophyta</taxon>
        <taxon>Tracheophyta</taxon>
        <taxon>Spermatophyta</taxon>
        <taxon>Magnoliopsida</taxon>
        <taxon>eudicotyledons</taxon>
        <taxon>Gunneridae</taxon>
        <taxon>Pentapetalae</taxon>
        <taxon>Saxifragales</taxon>
        <taxon>Crassulaceae</taxon>
        <taxon>Kalanchoe</taxon>
    </lineage>
</organism>
<dbReference type="Pfam" id="PF00188">
    <property type="entry name" value="CAP"/>
    <property type="match status" value="1"/>
</dbReference>
<dbReference type="CDD" id="cd05381">
    <property type="entry name" value="CAP_PR-1"/>
    <property type="match status" value="1"/>
</dbReference>
<protein>
    <recommendedName>
        <fullName evidence="8">SCP domain-containing protein</fullName>
    </recommendedName>
</protein>
<dbReference type="PRINTS" id="PR00837">
    <property type="entry name" value="V5TPXLIKE"/>
</dbReference>
<dbReference type="AlphaFoldDB" id="A0A7N0R8T4"/>
<evidence type="ECO:0000313" key="9">
    <source>
        <dbReference type="EnsemblPlants" id="Kaladp0001s0254.1.v1.1.CDS.1"/>
    </source>
</evidence>
<evidence type="ECO:0000259" key="8">
    <source>
        <dbReference type="SMART" id="SM00198"/>
    </source>
</evidence>
<dbReference type="SUPFAM" id="SSF55797">
    <property type="entry name" value="PR-1-like"/>
    <property type="match status" value="1"/>
</dbReference>
<evidence type="ECO:0000256" key="2">
    <source>
        <dbReference type="ARBA" id="ARBA00009923"/>
    </source>
</evidence>
<dbReference type="PRINTS" id="PR00838">
    <property type="entry name" value="V5ALLERGEN"/>
</dbReference>
<keyword evidence="10" id="KW-1185">Reference proteome</keyword>
<dbReference type="PROSITE" id="PS01009">
    <property type="entry name" value="CRISP_1"/>
    <property type="match status" value="1"/>
</dbReference>
<evidence type="ECO:0000256" key="4">
    <source>
        <dbReference type="ARBA" id="ARBA00022821"/>
    </source>
</evidence>
<comment type="function">
    <text evidence="1">Probably involved in the defense reaction of plants against pathogens.</text>
</comment>
<dbReference type="GO" id="GO:0098542">
    <property type="term" value="P:defense response to other organism"/>
    <property type="evidence" value="ECO:0007669"/>
    <property type="project" value="UniProtKB-ARBA"/>
</dbReference>
<evidence type="ECO:0000256" key="6">
    <source>
        <dbReference type="ARBA" id="ARBA00023265"/>
    </source>
</evidence>
<dbReference type="InterPro" id="IPR014044">
    <property type="entry name" value="CAP_dom"/>
</dbReference>
<dbReference type="EnsemblPlants" id="Kaladp0001s0254.1.v1.1">
    <property type="protein sequence ID" value="Kaladp0001s0254.1.v1.1.CDS.1"/>
    <property type="gene ID" value="Kaladp0001s0254.v1.1"/>
</dbReference>
<dbReference type="InterPro" id="IPR001283">
    <property type="entry name" value="CRISP-related"/>
</dbReference>
<feature type="chain" id="PRO_5029625957" description="SCP domain-containing protein" evidence="7">
    <location>
        <begin position="27"/>
        <end position="163"/>
    </location>
</feature>
<feature type="domain" description="SCP" evidence="8">
    <location>
        <begin position="28"/>
        <end position="159"/>
    </location>
</feature>
<proteinExistence type="inferred from homology"/>
<keyword evidence="3 7" id="KW-0732">Signal</keyword>
<sequence length="163" mass="17461">MSACNNASLALILGLIVLAMSGSISAQNSQSDYLNAHNTARLQVGVTNITWDTTLANYAQSYSNSKISTCSLVHSNGPYGENLAKGSGSFTGLAAVNLWVAEKAYYTYSSNTCQSGKVCGHYTQVVWANSVKLGCGRAQCADGWWFVTCSYDPPGNYIGQWPY</sequence>
<dbReference type="Gene3D" id="3.40.33.10">
    <property type="entry name" value="CAP"/>
    <property type="match status" value="1"/>
</dbReference>
<reference evidence="9" key="1">
    <citation type="submission" date="2021-01" db="UniProtKB">
        <authorList>
            <consortium name="EnsemblPlants"/>
        </authorList>
    </citation>
    <scope>IDENTIFICATION</scope>
</reference>
<feature type="signal peptide" evidence="7">
    <location>
        <begin position="1"/>
        <end position="26"/>
    </location>
</feature>
<evidence type="ECO:0000313" key="10">
    <source>
        <dbReference type="Proteomes" id="UP000594263"/>
    </source>
</evidence>
<dbReference type="FunFam" id="3.40.33.10:FF:000006">
    <property type="entry name" value="Putative pathogenesis-related protein 1"/>
    <property type="match status" value="1"/>
</dbReference>
<dbReference type="PANTHER" id="PTHR10334">
    <property type="entry name" value="CYSTEINE-RICH SECRETORY PROTEIN-RELATED"/>
    <property type="match status" value="1"/>
</dbReference>
<evidence type="ECO:0000256" key="3">
    <source>
        <dbReference type="ARBA" id="ARBA00022729"/>
    </source>
</evidence>
<keyword evidence="4" id="KW-0611">Plant defense</keyword>
<dbReference type="GO" id="GO:0005576">
    <property type="term" value="C:extracellular region"/>
    <property type="evidence" value="ECO:0007669"/>
    <property type="project" value="InterPro"/>
</dbReference>
<dbReference type="OMA" id="GENAYWW"/>
<dbReference type="SMART" id="SM00198">
    <property type="entry name" value="SCP"/>
    <property type="match status" value="1"/>
</dbReference>
<evidence type="ECO:0000256" key="5">
    <source>
        <dbReference type="ARBA" id="ARBA00023157"/>
    </source>
</evidence>
<dbReference type="PROSITE" id="PS01010">
    <property type="entry name" value="CRISP_2"/>
    <property type="match status" value="1"/>
</dbReference>